<reference evidence="1" key="1">
    <citation type="submission" date="2021-04" db="EMBL/GenBank/DDBJ databases">
        <title>The genome sequence of Ideonella sp. 4Y11.</title>
        <authorList>
            <person name="Liu Y."/>
        </authorList>
    </citation>
    <scope>NUCLEOTIDE SEQUENCE</scope>
    <source>
        <strain evidence="1">4Y11</strain>
    </source>
</reference>
<gene>
    <name evidence="1" type="ORF">KAK06_01495</name>
</gene>
<comment type="caution">
    <text evidence="1">The sequence shown here is derived from an EMBL/GenBank/DDBJ whole genome shotgun (WGS) entry which is preliminary data.</text>
</comment>
<dbReference type="RefSeq" id="WP_210799943.1">
    <property type="nucleotide sequence ID" value="NZ_JAGQDE010000001.1"/>
</dbReference>
<organism evidence="1 2">
    <name type="scientific">Ideonella aquatica</name>
    <dbReference type="NCBI Taxonomy" id="2824119"/>
    <lineage>
        <taxon>Bacteria</taxon>
        <taxon>Pseudomonadati</taxon>
        <taxon>Pseudomonadota</taxon>
        <taxon>Betaproteobacteria</taxon>
        <taxon>Burkholderiales</taxon>
        <taxon>Sphaerotilaceae</taxon>
        <taxon>Ideonella</taxon>
    </lineage>
</organism>
<protein>
    <submittedName>
        <fullName evidence="1">Uncharacterized protein</fullName>
    </submittedName>
</protein>
<keyword evidence="2" id="KW-1185">Reference proteome</keyword>
<evidence type="ECO:0000313" key="1">
    <source>
        <dbReference type="EMBL" id="MBQ0957620.1"/>
    </source>
</evidence>
<proteinExistence type="predicted"/>
<dbReference type="AlphaFoldDB" id="A0A940YCG1"/>
<evidence type="ECO:0000313" key="2">
    <source>
        <dbReference type="Proteomes" id="UP000678374"/>
    </source>
</evidence>
<dbReference type="Proteomes" id="UP000678374">
    <property type="component" value="Unassembled WGS sequence"/>
</dbReference>
<sequence>MSDLSRQPTPRAMDAFGHALMVLQARSGRRLWQSPLARRLLGDYFAGLPEVAVPAEVAAWATREALRQSIGAEPRPLTVLRGTRRLHFMLHLEAESPDQWLLVLRDEADDARLSSLLVAFAPIDVRSAELLLWLADGEPSPAIAERLGLNSTEWTQALLRLCAYLGVDQPGEAARLAREALAGPVTAADR</sequence>
<dbReference type="EMBL" id="JAGQDE010000001">
    <property type="protein sequence ID" value="MBQ0957620.1"/>
    <property type="molecule type" value="Genomic_DNA"/>
</dbReference>
<name>A0A940YCG1_9BURK</name>
<accession>A0A940YCG1</accession>